<dbReference type="Gene3D" id="3.90.79.10">
    <property type="entry name" value="Nucleoside Triphosphate Pyrophosphohydrolase"/>
    <property type="match status" value="1"/>
</dbReference>
<protein>
    <submittedName>
        <fullName evidence="4">NUDIX domain-containing protein</fullName>
    </submittedName>
</protein>
<dbReference type="PANTHER" id="PTHR43736">
    <property type="entry name" value="ADP-RIBOSE PYROPHOSPHATASE"/>
    <property type="match status" value="1"/>
</dbReference>
<accession>A0A939IXZ2</accession>
<dbReference type="SUPFAM" id="SSF55811">
    <property type="entry name" value="Nudix"/>
    <property type="match status" value="1"/>
</dbReference>
<reference evidence="4" key="1">
    <citation type="submission" date="2021-03" db="EMBL/GenBank/DDBJ databases">
        <authorList>
            <person name="Sun Q."/>
        </authorList>
    </citation>
    <scope>NUCLEOTIDE SEQUENCE</scope>
    <source>
        <strain evidence="4">CCM 8862</strain>
    </source>
</reference>
<dbReference type="Pfam" id="PF00293">
    <property type="entry name" value="NUDIX"/>
    <property type="match status" value="1"/>
</dbReference>
<dbReference type="RefSeq" id="WP_207279061.1">
    <property type="nucleotide sequence ID" value="NZ_JAFLEQ010000015.1"/>
</dbReference>
<dbReference type="InterPro" id="IPR020084">
    <property type="entry name" value="NUDIX_hydrolase_CS"/>
</dbReference>
<sequence>MATPPFIVDLRAKIGHDPLWLPGVTGIVLRPGADGQADEVLLVQRVDNGQWTPVTGICDPGEQPGDAIVREIREETGITARIRGLIGVEAVGPVTYPNGDVSSYMDTSFSLVAVDSSAEPTVGDDESTAVRWCPVDELPPMKDRFVRTIGWAVEGSSGHYGGGK</sequence>
<evidence type="ECO:0000259" key="3">
    <source>
        <dbReference type="PROSITE" id="PS51462"/>
    </source>
</evidence>
<comment type="similarity">
    <text evidence="1">Belongs to the Nudix hydrolase family.</text>
</comment>
<dbReference type="PROSITE" id="PS51462">
    <property type="entry name" value="NUDIX"/>
    <property type="match status" value="1"/>
</dbReference>
<gene>
    <name evidence="4" type="ORF">JZY06_08115</name>
</gene>
<proteinExistence type="inferred from homology"/>
<organism evidence="4 5">
    <name type="scientific">Corynebacterium mendelii</name>
    <dbReference type="NCBI Taxonomy" id="2765362"/>
    <lineage>
        <taxon>Bacteria</taxon>
        <taxon>Bacillati</taxon>
        <taxon>Actinomycetota</taxon>
        <taxon>Actinomycetes</taxon>
        <taxon>Mycobacteriales</taxon>
        <taxon>Corynebacteriaceae</taxon>
        <taxon>Corynebacterium</taxon>
    </lineage>
</organism>
<dbReference type="EMBL" id="JAFLEQ010000015">
    <property type="protein sequence ID" value="MBN9644573.1"/>
    <property type="molecule type" value="Genomic_DNA"/>
</dbReference>
<feature type="domain" description="Nudix hydrolase" evidence="3">
    <location>
        <begin position="19"/>
        <end position="155"/>
    </location>
</feature>
<dbReference type="Proteomes" id="UP000664332">
    <property type="component" value="Unassembled WGS sequence"/>
</dbReference>
<keyword evidence="2" id="KW-0378">Hydrolase</keyword>
<dbReference type="GO" id="GO:0016787">
    <property type="term" value="F:hydrolase activity"/>
    <property type="evidence" value="ECO:0007669"/>
    <property type="project" value="UniProtKB-KW"/>
</dbReference>
<dbReference type="InterPro" id="IPR015797">
    <property type="entry name" value="NUDIX_hydrolase-like_dom_sf"/>
</dbReference>
<evidence type="ECO:0000256" key="2">
    <source>
        <dbReference type="ARBA" id="ARBA00022801"/>
    </source>
</evidence>
<name>A0A939IXZ2_9CORY</name>
<evidence type="ECO:0000256" key="1">
    <source>
        <dbReference type="ARBA" id="ARBA00005582"/>
    </source>
</evidence>
<keyword evidence="5" id="KW-1185">Reference proteome</keyword>
<evidence type="ECO:0000313" key="4">
    <source>
        <dbReference type="EMBL" id="MBN9644573.1"/>
    </source>
</evidence>
<dbReference type="PROSITE" id="PS00893">
    <property type="entry name" value="NUDIX_BOX"/>
    <property type="match status" value="1"/>
</dbReference>
<dbReference type="AlphaFoldDB" id="A0A939IXZ2"/>
<evidence type="ECO:0000313" key="5">
    <source>
        <dbReference type="Proteomes" id="UP000664332"/>
    </source>
</evidence>
<dbReference type="PANTHER" id="PTHR43736:SF1">
    <property type="entry name" value="DIHYDRONEOPTERIN TRIPHOSPHATE DIPHOSPHATASE"/>
    <property type="match status" value="1"/>
</dbReference>
<dbReference type="InterPro" id="IPR000086">
    <property type="entry name" value="NUDIX_hydrolase_dom"/>
</dbReference>
<comment type="caution">
    <text evidence="4">The sequence shown here is derived from an EMBL/GenBank/DDBJ whole genome shotgun (WGS) entry which is preliminary data.</text>
</comment>
<dbReference type="CDD" id="cd18879">
    <property type="entry name" value="NUDIX_Hydrolase"/>
    <property type="match status" value="1"/>
</dbReference>